<dbReference type="Gene3D" id="3.30.70.270">
    <property type="match status" value="1"/>
</dbReference>
<dbReference type="InterPro" id="IPR043128">
    <property type="entry name" value="Rev_trsase/Diguanyl_cyclase"/>
</dbReference>
<comment type="caution">
    <text evidence="2">The sequence shown here is derived from an EMBL/GenBank/DDBJ whole genome shotgun (WGS) entry which is preliminary data.</text>
</comment>
<dbReference type="InterPro" id="IPR043502">
    <property type="entry name" value="DNA/RNA_pol_sf"/>
</dbReference>
<protein>
    <submittedName>
        <fullName evidence="2">Uncharacterized protein</fullName>
    </submittedName>
</protein>
<dbReference type="PANTHER" id="PTHR37984">
    <property type="entry name" value="PROTEIN CBG26694"/>
    <property type="match status" value="1"/>
</dbReference>
<organism evidence="2 3">
    <name type="scientific">Artemia franciscana</name>
    <name type="common">Brine shrimp</name>
    <name type="synonym">Artemia sanfranciscana</name>
    <dbReference type="NCBI Taxonomy" id="6661"/>
    <lineage>
        <taxon>Eukaryota</taxon>
        <taxon>Metazoa</taxon>
        <taxon>Ecdysozoa</taxon>
        <taxon>Arthropoda</taxon>
        <taxon>Crustacea</taxon>
        <taxon>Branchiopoda</taxon>
        <taxon>Anostraca</taxon>
        <taxon>Artemiidae</taxon>
        <taxon>Artemia</taxon>
    </lineage>
</organism>
<evidence type="ECO:0000256" key="1">
    <source>
        <dbReference type="SAM" id="MobiDB-lite"/>
    </source>
</evidence>
<dbReference type="EMBL" id="JAVRJZ010000003">
    <property type="protein sequence ID" value="KAK2724446.1"/>
    <property type="molecule type" value="Genomic_DNA"/>
</dbReference>
<sequence>MGLTLSRAIEITSSMEAADFEAINIKDGVASKIHKFTKANAMPENAPMNEDNWTIFSIRCGSPKVTVALTVRQSNHDIELDIGVAMSLTSEQTYRNCLSCVELTKYNQKLIAHGGHDIPIFVEADVKVTELFSETFGKVKGVKVHLNLKPGAKSKYVKGRVVPLAIPEKVELELSRLLKIGMSEKVNYSDGASSIVSVNKPTSVRTSSESKATVNPSLSQEQYPMPTAEEIFVNLQGGKIF</sequence>
<dbReference type="InterPro" id="IPR050951">
    <property type="entry name" value="Retrovirus_Pol_polyprotein"/>
</dbReference>
<evidence type="ECO:0000313" key="3">
    <source>
        <dbReference type="Proteomes" id="UP001187531"/>
    </source>
</evidence>
<dbReference type="SUPFAM" id="SSF56672">
    <property type="entry name" value="DNA/RNA polymerases"/>
    <property type="match status" value="1"/>
</dbReference>
<dbReference type="AlphaFoldDB" id="A0AA88ID42"/>
<keyword evidence="3" id="KW-1185">Reference proteome</keyword>
<dbReference type="Gene3D" id="3.10.10.10">
    <property type="entry name" value="HIV Type 1 Reverse Transcriptase, subunit A, domain 1"/>
    <property type="match status" value="1"/>
</dbReference>
<dbReference type="Proteomes" id="UP001187531">
    <property type="component" value="Unassembled WGS sequence"/>
</dbReference>
<gene>
    <name evidence="2" type="ORF">QYM36_001077</name>
</gene>
<evidence type="ECO:0000313" key="2">
    <source>
        <dbReference type="EMBL" id="KAK2724446.1"/>
    </source>
</evidence>
<accession>A0AA88ID42</accession>
<name>A0AA88ID42_ARTSF</name>
<reference evidence="2" key="1">
    <citation type="submission" date="2023-07" db="EMBL/GenBank/DDBJ databases">
        <title>Chromosome-level genome assembly of Artemia franciscana.</title>
        <authorList>
            <person name="Jo E."/>
        </authorList>
    </citation>
    <scope>NUCLEOTIDE SEQUENCE</scope>
    <source>
        <tissue evidence="2">Whole body</tissue>
    </source>
</reference>
<dbReference type="PANTHER" id="PTHR37984:SF5">
    <property type="entry name" value="PROTEIN NYNRIN-LIKE"/>
    <property type="match status" value="1"/>
</dbReference>
<dbReference type="GO" id="GO:0071897">
    <property type="term" value="P:DNA biosynthetic process"/>
    <property type="evidence" value="ECO:0007669"/>
    <property type="project" value="UniProtKB-ARBA"/>
</dbReference>
<proteinExistence type="predicted"/>
<feature type="region of interest" description="Disordered" evidence="1">
    <location>
        <begin position="199"/>
        <end position="220"/>
    </location>
</feature>